<evidence type="ECO:0000256" key="5">
    <source>
        <dbReference type="ARBA" id="ARBA00023012"/>
    </source>
</evidence>
<dbReference type="KEGG" id="agi:FSB73_19435"/>
<dbReference type="GO" id="GO:0000160">
    <property type="term" value="P:phosphorelay signal transduction system"/>
    <property type="evidence" value="ECO:0007669"/>
    <property type="project" value="UniProtKB-KW"/>
</dbReference>
<keyword evidence="4" id="KW-0418">Kinase</keyword>
<dbReference type="Gene3D" id="3.30.565.10">
    <property type="entry name" value="Histidine kinase-like ATPase, C-terminal domain"/>
    <property type="match status" value="1"/>
</dbReference>
<reference evidence="7 8" key="1">
    <citation type="journal article" date="2017" name="Int. J. Syst. Evol. Microbiol.">
        <title>Arachidicoccus ginsenosidivorans sp. nov., with ginsenoside-converting activity isolated from ginseng cultivating soil.</title>
        <authorList>
            <person name="Siddiqi M.Z."/>
            <person name="Aslam Z."/>
            <person name="Im W.T."/>
        </authorList>
    </citation>
    <scope>NUCLEOTIDE SEQUENCE [LARGE SCALE GENOMIC DNA]</scope>
    <source>
        <strain evidence="7 8">Gsoil 809</strain>
    </source>
</reference>
<evidence type="ECO:0000313" key="7">
    <source>
        <dbReference type="EMBL" id="QEC73509.1"/>
    </source>
</evidence>
<sequence>MKKGNIFLSSQSVASMESALEQLGASLTALKNVANNIMPEVLILEGLKPAIEILINNINISGKLTAHLQIDNANEYLTTETQIILYRIVQELLDNVMEHAKASEVWIELSRQSDRFTLIVIDNGKGIDLSQLYIKGNGLAVVKAYATYLNGSIEIHNTSIKGCKVIVEGKCS</sequence>
<evidence type="ECO:0000256" key="2">
    <source>
        <dbReference type="ARBA" id="ARBA00012438"/>
    </source>
</evidence>
<dbReference type="PANTHER" id="PTHR24421">
    <property type="entry name" value="NITRATE/NITRITE SENSOR PROTEIN NARX-RELATED"/>
    <property type="match status" value="1"/>
</dbReference>
<dbReference type="EMBL" id="CP042434">
    <property type="protein sequence ID" value="QEC73509.1"/>
    <property type="molecule type" value="Genomic_DNA"/>
</dbReference>
<protein>
    <recommendedName>
        <fullName evidence="2">histidine kinase</fullName>
        <ecNumber evidence="2">2.7.13.3</ecNumber>
    </recommendedName>
</protein>
<dbReference type="SMART" id="SM00387">
    <property type="entry name" value="HATPase_c"/>
    <property type="match status" value="1"/>
</dbReference>
<dbReference type="CDD" id="cd16917">
    <property type="entry name" value="HATPase_UhpB-NarQ-NarX-like"/>
    <property type="match status" value="1"/>
</dbReference>
<keyword evidence="5" id="KW-0902">Two-component regulatory system</keyword>
<evidence type="ECO:0000259" key="6">
    <source>
        <dbReference type="PROSITE" id="PS50109"/>
    </source>
</evidence>
<keyword evidence="3" id="KW-0808">Transferase</keyword>
<proteinExistence type="predicted"/>
<accession>A0A5B8VPY5</accession>
<evidence type="ECO:0000256" key="3">
    <source>
        <dbReference type="ARBA" id="ARBA00022679"/>
    </source>
</evidence>
<organism evidence="7 8">
    <name type="scientific">Arachidicoccus ginsenosidivorans</name>
    <dbReference type="NCBI Taxonomy" id="496057"/>
    <lineage>
        <taxon>Bacteria</taxon>
        <taxon>Pseudomonadati</taxon>
        <taxon>Bacteroidota</taxon>
        <taxon>Chitinophagia</taxon>
        <taxon>Chitinophagales</taxon>
        <taxon>Chitinophagaceae</taxon>
        <taxon>Arachidicoccus</taxon>
    </lineage>
</organism>
<dbReference type="InterPro" id="IPR050482">
    <property type="entry name" value="Sensor_HK_TwoCompSys"/>
</dbReference>
<dbReference type="Pfam" id="PF02518">
    <property type="entry name" value="HATPase_c"/>
    <property type="match status" value="1"/>
</dbReference>
<dbReference type="PANTHER" id="PTHR24421:SF10">
    <property type="entry name" value="NITRATE_NITRITE SENSOR PROTEIN NARQ"/>
    <property type="match status" value="1"/>
</dbReference>
<dbReference type="InterPro" id="IPR036890">
    <property type="entry name" value="HATPase_C_sf"/>
</dbReference>
<evidence type="ECO:0000313" key="8">
    <source>
        <dbReference type="Proteomes" id="UP000321291"/>
    </source>
</evidence>
<dbReference type="OrthoDB" id="9778366at2"/>
<dbReference type="EC" id="2.7.13.3" evidence="2"/>
<dbReference type="InterPro" id="IPR005467">
    <property type="entry name" value="His_kinase_dom"/>
</dbReference>
<evidence type="ECO:0000256" key="1">
    <source>
        <dbReference type="ARBA" id="ARBA00000085"/>
    </source>
</evidence>
<gene>
    <name evidence="7" type="ORF">FSB73_19435</name>
</gene>
<dbReference type="PROSITE" id="PS50109">
    <property type="entry name" value="HIS_KIN"/>
    <property type="match status" value="1"/>
</dbReference>
<evidence type="ECO:0000256" key="4">
    <source>
        <dbReference type="ARBA" id="ARBA00022777"/>
    </source>
</evidence>
<comment type="catalytic activity">
    <reaction evidence="1">
        <text>ATP + protein L-histidine = ADP + protein N-phospho-L-histidine.</text>
        <dbReference type="EC" id="2.7.13.3"/>
    </reaction>
</comment>
<dbReference type="Proteomes" id="UP000321291">
    <property type="component" value="Chromosome"/>
</dbReference>
<dbReference type="GO" id="GO:0004673">
    <property type="term" value="F:protein histidine kinase activity"/>
    <property type="evidence" value="ECO:0007669"/>
    <property type="project" value="UniProtKB-EC"/>
</dbReference>
<dbReference type="InterPro" id="IPR003594">
    <property type="entry name" value="HATPase_dom"/>
</dbReference>
<keyword evidence="8" id="KW-1185">Reference proteome</keyword>
<dbReference type="AlphaFoldDB" id="A0A5B8VPY5"/>
<name>A0A5B8VPY5_9BACT</name>
<dbReference type="RefSeq" id="WP_146786031.1">
    <property type="nucleotide sequence ID" value="NZ_CP042434.1"/>
</dbReference>
<dbReference type="SUPFAM" id="SSF55874">
    <property type="entry name" value="ATPase domain of HSP90 chaperone/DNA topoisomerase II/histidine kinase"/>
    <property type="match status" value="1"/>
</dbReference>
<feature type="domain" description="Histidine kinase" evidence="6">
    <location>
        <begin position="85"/>
        <end position="172"/>
    </location>
</feature>